<dbReference type="RefSeq" id="XP_013018174.1">
    <property type="nucleotide sequence ID" value="XM_013162720.1"/>
</dbReference>
<dbReference type="GO" id="GO:0030295">
    <property type="term" value="F:protein kinase activator activity"/>
    <property type="evidence" value="ECO:0007669"/>
    <property type="project" value="EnsemblFungi"/>
</dbReference>
<dbReference type="Proteomes" id="UP000016088">
    <property type="component" value="Unassembled WGS sequence"/>
</dbReference>
<dbReference type="PANTHER" id="PTHR34065">
    <property type="entry name" value="CELL DIVISION CONTROL PROTEIN 14"/>
    <property type="match status" value="1"/>
</dbReference>
<evidence type="ECO:0000313" key="2">
    <source>
        <dbReference type="Proteomes" id="UP000016088"/>
    </source>
</evidence>
<dbReference type="VEuPathDB" id="FungiDB:SOCG_00300"/>
<gene>
    <name evidence="1" type="ORF">SOCG_00300</name>
</gene>
<evidence type="ECO:0000313" key="1">
    <source>
        <dbReference type="EMBL" id="EPX72538.1"/>
    </source>
</evidence>
<dbReference type="InterPro" id="IPR016024">
    <property type="entry name" value="ARM-type_fold"/>
</dbReference>
<protein>
    <submittedName>
        <fullName evidence="1">SIN component Cdc14</fullName>
    </submittedName>
</protein>
<dbReference type="OMA" id="YMNILLD"/>
<reference evidence="1 2" key="1">
    <citation type="journal article" date="2011" name="Science">
        <title>Comparative functional genomics of the fission yeasts.</title>
        <authorList>
            <person name="Rhind N."/>
            <person name="Chen Z."/>
            <person name="Yassour M."/>
            <person name="Thompson D.A."/>
            <person name="Haas B.J."/>
            <person name="Habib N."/>
            <person name="Wapinski I."/>
            <person name="Roy S."/>
            <person name="Lin M.F."/>
            <person name="Heiman D.I."/>
            <person name="Young S.K."/>
            <person name="Furuya K."/>
            <person name="Guo Y."/>
            <person name="Pidoux A."/>
            <person name="Chen H.M."/>
            <person name="Robbertse B."/>
            <person name="Goldberg J.M."/>
            <person name="Aoki K."/>
            <person name="Bayne E.H."/>
            <person name="Berlin A.M."/>
            <person name="Desjardins C.A."/>
            <person name="Dobbs E."/>
            <person name="Dukaj L."/>
            <person name="Fan L."/>
            <person name="FitzGerald M.G."/>
            <person name="French C."/>
            <person name="Gujja S."/>
            <person name="Hansen K."/>
            <person name="Keifenheim D."/>
            <person name="Levin J.Z."/>
            <person name="Mosher R.A."/>
            <person name="Mueller C.A."/>
            <person name="Pfiffner J."/>
            <person name="Priest M."/>
            <person name="Russ C."/>
            <person name="Smialowska A."/>
            <person name="Swoboda P."/>
            <person name="Sykes S.M."/>
            <person name="Vaughn M."/>
            <person name="Vengrova S."/>
            <person name="Yoder R."/>
            <person name="Zeng Q."/>
            <person name="Allshire R."/>
            <person name="Baulcombe D."/>
            <person name="Birren B.W."/>
            <person name="Brown W."/>
            <person name="Ekwall K."/>
            <person name="Kellis M."/>
            <person name="Leatherwood J."/>
            <person name="Levin H."/>
            <person name="Margalit H."/>
            <person name="Martienssen R."/>
            <person name="Nieduszynski C.A."/>
            <person name="Spatafora J.W."/>
            <person name="Friedman N."/>
            <person name="Dalgaard J.Z."/>
            <person name="Baumann P."/>
            <person name="Niki H."/>
            <person name="Regev A."/>
            <person name="Nusbaum C."/>
        </authorList>
    </citation>
    <scope>NUCLEOTIDE SEQUENCE [LARGE SCALE GENOMIC DNA]</scope>
    <source>
        <strain evidence="2">yFS286</strain>
    </source>
</reference>
<name>S9PYM4_SCHOY</name>
<dbReference type="SUPFAM" id="SSF48371">
    <property type="entry name" value="ARM repeat"/>
    <property type="match status" value="1"/>
</dbReference>
<dbReference type="GO" id="GO:0071958">
    <property type="term" value="C:new mitotic spindle pole body"/>
    <property type="evidence" value="ECO:0007669"/>
    <property type="project" value="EnsemblFungi"/>
</dbReference>
<dbReference type="AlphaFoldDB" id="S9PYM4"/>
<dbReference type="HOGENOM" id="CLU_052857_0_0_1"/>
<dbReference type="PANTHER" id="PTHR34065:SF1">
    <property type="entry name" value="CELL DIVISION CONTROL PROTEIN 14"/>
    <property type="match status" value="1"/>
</dbReference>
<dbReference type="eggNOG" id="ENOG502S6JC">
    <property type="taxonomic scope" value="Eukaryota"/>
</dbReference>
<accession>S9PYM4</accession>
<dbReference type="InterPro" id="IPR012535">
    <property type="entry name" value="Cell_div_Cdc14"/>
</dbReference>
<keyword evidence="2" id="KW-1185">Reference proteome</keyword>
<dbReference type="EMBL" id="KE503207">
    <property type="protein sequence ID" value="EPX72538.1"/>
    <property type="molecule type" value="Genomic_DNA"/>
</dbReference>
<sequence>MEDLLINARHHLCMRNPKFIRIGLRQLESILYHIARPSNIHDKIPKEIFLKLQDSHLYNSVVPCIYALDSLLDYQQNDEAYFEDYVFIQRLMDDLLHVIEGLVLIHPMSQLFFEDKTTLHLFIQILEPSQIRNLQVAALKALVCIMVDRPLVVRLFESIGGLHHICMLFKHKQTSQDTRLQILEFFYFYLSPEPYNMEDLPYRKTRAEKQVYLSKYLSNVHDLRKDLDTFKPFGKLDETFD</sequence>
<dbReference type="GeneID" id="25029284"/>
<proteinExistence type="predicted"/>
<dbReference type="OrthoDB" id="5599713at2759"/>
<organism evidence="1 2">
    <name type="scientific">Schizosaccharomyces octosporus (strain yFS286)</name>
    <name type="common">Fission yeast</name>
    <name type="synonym">Octosporomyces octosporus</name>
    <dbReference type="NCBI Taxonomy" id="483514"/>
    <lineage>
        <taxon>Eukaryota</taxon>
        <taxon>Fungi</taxon>
        <taxon>Dikarya</taxon>
        <taxon>Ascomycota</taxon>
        <taxon>Taphrinomycotina</taxon>
        <taxon>Schizosaccharomycetes</taxon>
        <taxon>Schizosaccharomycetales</taxon>
        <taxon>Schizosaccharomycetaceae</taxon>
        <taxon>Schizosaccharomyces</taxon>
    </lineage>
</organism>
<dbReference type="Pfam" id="PF08045">
    <property type="entry name" value="CDC14"/>
    <property type="match status" value="1"/>
</dbReference>